<dbReference type="Gene3D" id="1.10.10.10">
    <property type="entry name" value="Winged helix-like DNA-binding domain superfamily/Winged helix DNA-binding domain"/>
    <property type="match status" value="1"/>
</dbReference>
<dbReference type="InterPro" id="IPR036388">
    <property type="entry name" value="WH-like_DNA-bd_sf"/>
</dbReference>
<name>A0A844GH58_9FIRM</name>
<dbReference type="SUPFAM" id="SSF46785">
    <property type="entry name" value="Winged helix' DNA-binding domain"/>
    <property type="match status" value="1"/>
</dbReference>
<evidence type="ECO:0000256" key="2">
    <source>
        <dbReference type="ARBA" id="ARBA00023125"/>
    </source>
</evidence>
<dbReference type="InterPro" id="IPR036390">
    <property type="entry name" value="WH_DNA-bd_sf"/>
</dbReference>
<sequence length="222" mass="25676">MALNKSTLSEQIYQILRSDILHQRIPLGEKLTLKNLQAQFEVSSTPIREALTRLTEDGLVRYYSNIGVNVIELSKQDLTELYQFMGDLDRLAILYSGNSPEHEQICKILEDNICHTLKLEEKAQQSPLSKEETEKWINYSDHFHLIFYDYCANSRLTLAAEKLRSQLTIFSNLYETQAESQHNIGQMHKQIFEAYKNGEITKAGDLMKQHLEDSLQYALSCL</sequence>
<reference evidence="5 6" key="1">
    <citation type="submission" date="2019-11" db="EMBL/GenBank/DDBJ databases">
        <title>Draft genome sequence of Blautia luti DSM 14534T, isolated from human stool.</title>
        <authorList>
            <person name="Ortiz R."/>
            <person name="Melis-Arcos F."/>
            <person name="Covarrubias P."/>
            <person name="Cardenas J.P."/>
            <person name="Perez-Donoso J."/>
            <person name="Almonacid D."/>
        </authorList>
    </citation>
    <scope>NUCLEOTIDE SEQUENCE [LARGE SCALE GENOMIC DNA]</scope>
    <source>
        <strain evidence="5 6">DSM 14534</strain>
    </source>
</reference>
<dbReference type="PANTHER" id="PTHR43537:SF24">
    <property type="entry name" value="GLUCONATE OPERON TRANSCRIPTIONAL REPRESSOR"/>
    <property type="match status" value="1"/>
</dbReference>
<keyword evidence="2" id="KW-0238">DNA-binding</keyword>
<dbReference type="Proteomes" id="UP000437824">
    <property type="component" value="Unassembled WGS sequence"/>
</dbReference>
<dbReference type="EMBL" id="WMBC01000002">
    <property type="protein sequence ID" value="MTD60519.1"/>
    <property type="molecule type" value="Genomic_DNA"/>
</dbReference>
<dbReference type="SUPFAM" id="SSF48008">
    <property type="entry name" value="GntR ligand-binding domain-like"/>
    <property type="match status" value="1"/>
</dbReference>
<evidence type="ECO:0000313" key="5">
    <source>
        <dbReference type="EMBL" id="MTD60519.1"/>
    </source>
</evidence>
<protein>
    <submittedName>
        <fullName evidence="5">GntR family transcriptional regulator</fullName>
    </submittedName>
</protein>
<organism evidence="5 6">
    <name type="scientific">Blautia luti DSM 14534 = JCM 17040</name>
    <dbReference type="NCBI Taxonomy" id="649762"/>
    <lineage>
        <taxon>Bacteria</taxon>
        <taxon>Bacillati</taxon>
        <taxon>Bacillota</taxon>
        <taxon>Clostridia</taxon>
        <taxon>Lachnospirales</taxon>
        <taxon>Lachnospiraceae</taxon>
        <taxon>Blautia</taxon>
    </lineage>
</organism>
<dbReference type="RefSeq" id="WP_118508785.1">
    <property type="nucleotide sequence ID" value="NZ_WMBC01000002.1"/>
</dbReference>
<dbReference type="Pfam" id="PF07729">
    <property type="entry name" value="FCD"/>
    <property type="match status" value="1"/>
</dbReference>
<evidence type="ECO:0000313" key="6">
    <source>
        <dbReference type="Proteomes" id="UP000437824"/>
    </source>
</evidence>
<comment type="caution">
    <text evidence="5">The sequence shown here is derived from an EMBL/GenBank/DDBJ whole genome shotgun (WGS) entry which is preliminary data.</text>
</comment>
<dbReference type="PROSITE" id="PS50949">
    <property type="entry name" value="HTH_GNTR"/>
    <property type="match status" value="1"/>
</dbReference>
<dbReference type="InterPro" id="IPR008920">
    <property type="entry name" value="TF_FadR/GntR_C"/>
</dbReference>
<dbReference type="PANTHER" id="PTHR43537">
    <property type="entry name" value="TRANSCRIPTIONAL REGULATOR, GNTR FAMILY"/>
    <property type="match status" value="1"/>
</dbReference>
<dbReference type="InterPro" id="IPR000524">
    <property type="entry name" value="Tscrpt_reg_HTH_GntR"/>
</dbReference>
<keyword evidence="1" id="KW-0805">Transcription regulation</keyword>
<dbReference type="CDD" id="cd07377">
    <property type="entry name" value="WHTH_GntR"/>
    <property type="match status" value="1"/>
</dbReference>
<dbReference type="SMART" id="SM00345">
    <property type="entry name" value="HTH_GNTR"/>
    <property type="match status" value="1"/>
</dbReference>
<dbReference type="GO" id="GO:0003677">
    <property type="term" value="F:DNA binding"/>
    <property type="evidence" value="ECO:0007669"/>
    <property type="project" value="UniProtKB-KW"/>
</dbReference>
<evidence type="ECO:0000256" key="3">
    <source>
        <dbReference type="ARBA" id="ARBA00023163"/>
    </source>
</evidence>
<feature type="domain" description="HTH gntR-type" evidence="4">
    <location>
        <begin position="6"/>
        <end position="73"/>
    </location>
</feature>
<dbReference type="GO" id="GO:0003700">
    <property type="term" value="F:DNA-binding transcription factor activity"/>
    <property type="evidence" value="ECO:0007669"/>
    <property type="project" value="InterPro"/>
</dbReference>
<dbReference type="InterPro" id="IPR011711">
    <property type="entry name" value="GntR_C"/>
</dbReference>
<evidence type="ECO:0000256" key="1">
    <source>
        <dbReference type="ARBA" id="ARBA00023015"/>
    </source>
</evidence>
<dbReference type="AlphaFoldDB" id="A0A844GH58"/>
<proteinExistence type="predicted"/>
<accession>A0A844GH58</accession>
<evidence type="ECO:0000259" key="4">
    <source>
        <dbReference type="PROSITE" id="PS50949"/>
    </source>
</evidence>
<dbReference type="Pfam" id="PF00392">
    <property type="entry name" value="GntR"/>
    <property type="match status" value="1"/>
</dbReference>
<gene>
    <name evidence="5" type="ORF">GKZ57_04410</name>
</gene>
<dbReference type="Gene3D" id="1.20.120.530">
    <property type="entry name" value="GntR ligand-binding domain-like"/>
    <property type="match status" value="1"/>
</dbReference>
<keyword evidence="3" id="KW-0804">Transcription</keyword>